<evidence type="ECO:0000313" key="2">
    <source>
        <dbReference type="EMBL" id="CAG8802619.1"/>
    </source>
</evidence>
<dbReference type="InterPro" id="IPR032675">
    <property type="entry name" value="LRR_dom_sf"/>
</dbReference>
<keyword evidence="1" id="KW-0677">Repeat</keyword>
<dbReference type="PANTHER" id="PTHR24111:SF0">
    <property type="entry name" value="LEUCINE-RICH REPEAT-CONTAINING PROTEIN"/>
    <property type="match status" value="1"/>
</dbReference>
<dbReference type="InterPro" id="IPR001611">
    <property type="entry name" value="Leu-rich_rpt"/>
</dbReference>
<evidence type="ECO:0000313" key="3">
    <source>
        <dbReference type="Proteomes" id="UP000789405"/>
    </source>
</evidence>
<dbReference type="Pfam" id="PF13516">
    <property type="entry name" value="LRR_6"/>
    <property type="match status" value="1"/>
</dbReference>
<dbReference type="OrthoDB" id="427001at2759"/>
<accession>A0A9N9P9P7</accession>
<dbReference type="Proteomes" id="UP000789405">
    <property type="component" value="Unassembled WGS sequence"/>
</dbReference>
<reference evidence="2" key="1">
    <citation type="submission" date="2021-06" db="EMBL/GenBank/DDBJ databases">
        <authorList>
            <person name="Kallberg Y."/>
            <person name="Tangrot J."/>
            <person name="Rosling A."/>
        </authorList>
    </citation>
    <scope>NUCLEOTIDE SEQUENCE</scope>
    <source>
        <strain evidence="2">MA453B</strain>
    </source>
</reference>
<dbReference type="Gene3D" id="3.80.10.10">
    <property type="entry name" value="Ribonuclease Inhibitor"/>
    <property type="match status" value="1"/>
</dbReference>
<dbReference type="AlphaFoldDB" id="A0A9N9P9P7"/>
<protein>
    <submittedName>
        <fullName evidence="2">22425_t:CDS:1</fullName>
    </submittedName>
</protein>
<dbReference type="SUPFAM" id="SSF52047">
    <property type="entry name" value="RNI-like"/>
    <property type="match status" value="1"/>
</dbReference>
<dbReference type="PANTHER" id="PTHR24111">
    <property type="entry name" value="LEUCINE-RICH REPEAT-CONTAINING PROTEIN 34"/>
    <property type="match status" value="1"/>
</dbReference>
<name>A0A9N9P9P7_9GLOM</name>
<organism evidence="2 3">
    <name type="scientific">Dentiscutata erythropus</name>
    <dbReference type="NCBI Taxonomy" id="1348616"/>
    <lineage>
        <taxon>Eukaryota</taxon>
        <taxon>Fungi</taxon>
        <taxon>Fungi incertae sedis</taxon>
        <taxon>Mucoromycota</taxon>
        <taxon>Glomeromycotina</taxon>
        <taxon>Glomeromycetes</taxon>
        <taxon>Diversisporales</taxon>
        <taxon>Gigasporaceae</taxon>
        <taxon>Dentiscutata</taxon>
    </lineage>
</organism>
<evidence type="ECO:0000256" key="1">
    <source>
        <dbReference type="ARBA" id="ARBA00022737"/>
    </source>
</evidence>
<keyword evidence="3" id="KW-1185">Reference proteome</keyword>
<gene>
    <name evidence="2" type="ORF">DERYTH_LOCUS23716</name>
</gene>
<dbReference type="EMBL" id="CAJVPY010037132">
    <property type="protein sequence ID" value="CAG8802619.1"/>
    <property type="molecule type" value="Genomic_DNA"/>
</dbReference>
<feature type="non-terminal residue" evidence="2">
    <location>
        <position position="295"/>
    </location>
</feature>
<comment type="caution">
    <text evidence="2">The sequence shown here is derived from an EMBL/GenBank/DDBJ whole genome shotgun (WGS) entry which is preliminary data.</text>
</comment>
<proteinExistence type="predicted"/>
<sequence length="295" mass="33692">IKKWMLFNLGEINPDKFLTIMVTLNIMILRTSQNLKRLEFGGRGHVLKDQLSDALFAAIEKNKTLNFSYIIFLILSYNQFGYNDGEVLTNALKKYLRKITRNIIDDRGGIEFSHVLQVNNTLTFLDVSRSCIDPKGVESLSNASITNNNLELSLNLSKDSLDSEETLNPLINVLKNHSTLTALNLSTNQLRSKDRNLKSLEENNPHLCSKWQHGSIAKSMIKRVKATGGIMAHKYLENYRLQNYCNNILVILIRLCEKTELGDATFFENKTEHELKIAEIISKEYVDLVRLNISN</sequence>
<feature type="non-terminal residue" evidence="2">
    <location>
        <position position="1"/>
    </location>
</feature>
<dbReference type="InterPro" id="IPR052201">
    <property type="entry name" value="LRR-containing_regulator"/>
</dbReference>